<evidence type="ECO:0000313" key="5">
    <source>
        <dbReference type="Proteomes" id="UP000316298"/>
    </source>
</evidence>
<dbReference type="InterPro" id="IPR029068">
    <property type="entry name" value="Glyas_Bleomycin-R_OHBP_Dase"/>
</dbReference>
<gene>
    <name evidence="4" type="ORF">FB475_0816</name>
</gene>
<comment type="caution">
    <text evidence="4">The sequence shown here is derived from an EMBL/GenBank/DDBJ whole genome shotgun (WGS) entry which is preliminary data.</text>
</comment>
<dbReference type="InterPro" id="IPR017515">
    <property type="entry name" value="MeMalonyl-CoA_epimerase"/>
</dbReference>
<keyword evidence="2" id="KW-0479">Metal-binding</keyword>
<evidence type="ECO:0000313" key="4">
    <source>
        <dbReference type="EMBL" id="TQJ16711.1"/>
    </source>
</evidence>
<dbReference type="EMBL" id="VFMM01000001">
    <property type="protein sequence ID" value="TQJ16711.1"/>
    <property type="molecule type" value="Genomic_DNA"/>
</dbReference>
<comment type="similarity">
    <text evidence="1">Belongs to the methylmalonyl-CoA epimerase family.</text>
</comment>
<organism evidence="4 5">
    <name type="scientific">Kribbella jejuensis</name>
    <dbReference type="NCBI Taxonomy" id="236068"/>
    <lineage>
        <taxon>Bacteria</taxon>
        <taxon>Bacillati</taxon>
        <taxon>Actinomycetota</taxon>
        <taxon>Actinomycetes</taxon>
        <taxon>Propionibacteriales</taxon>
        <taxon>Kribbellaceae</taxon>
        <taxon>Kribbella</taxon>
    </lineage>
</organism>
<dbReference type="Gene3D" id="3.10.180.10">
    <property type="entry name" value="2,3-Dihydroxybiphenyl 1,2-Dioxygenase, domain 1"/>
    <property type="match status" value="1"/>
</dbReference>
<dbReference type="NCBIfam" id="TIGR03081">
    <property type="entry name" value="metmalonyl_epim"/>
    <property type="match status" value="1"/>
</dbReference>
<dbReference type="GO" id="GO:0046491">
    <property type="term" value="P:L-methylmalonyl-CoA metabolic process"/>
    <property type="evidence" value="ECO:0007669"/>
    <property type="project" value="TreeGrafter"/>
</dbReference>
<feature type="domain" description="VOC" evidence="3">
    <location>
        <begin position="19"/>
        <end position="149"/>
    </location>
</feature>
<keyword evidence="5" id="KW-1185">Reference proteome</keyword>
<name>A0A542EMY5_9ACTN</name>
<dbReference type="InterPro" id="IPR037523">
    <property type="entry name" value="VOC_core"/>
</dbReference>
<dbReference type="CDD" id="cd07249">
    <property type="entry name" value="MMCE"/>
    <property type="match status" value="1"/>
</dbReference>
<proteinExistence type="inferred from homology"/>
<sequence length="155" mass="16482">MASAPVVGHPGGMDQLFDAIDHVGIAVADFDEAVRYYADVFGMTVAHEEINEEQGVREAMLSVGDSGSSIQLLAPLSDASPIAKFLDERGAGIQQLAYRVHDLDAVSAVLRERGARLLYDEPKRGTAGSRVNFIHPKSAGGVLVELVEPSTSHSP</sequence>
<dbReference type="GO" id="GO:0004493">
    <property type="term" value="F:methylmalonyl-CoA epimerase activity"/>
    <property type="evidence" value="ECO:0007669"/>
    <property type="project" value="TreeGrafter"/>
</dbReference>
<accession>A0A542EMY5</accession>
<protein>
    <submittedName>
        <fullName evidence="4">Methylmalonyl-CoA epimerase</fullName>
    </submittedName>
</protein>
<dbReference type="PANTHER" id="PTHR43048:SF3">
    <property type="entry name" value="METHYLMALONYL-COA EPIMERASE, MITOCHONDRIAL"/>
    <property type="match status" value="1"/>
</dbReference>
<evidence type="ECO:0000256" key="1">
    <source>
        <dbReference type="ARBA" id="ARBA00009308"/>
    </source>
</evidence>
<dbReference type="GO" id="GO:0046872">
    <property type="term" value="F:metal ion binding"/>
    <property type="evidence" value="ECO:0007669"/>
    <property type="project" value="UniProtKB-KW"/>
</dbReference>
<evidence type="ECO:0000259" key="3">
    <source>
        <dbReference type="PROSITE" id="PS51819"/>
    </source>
</evidence>
<dbReference type="PANTHER" id="PTHR43048">
    <property type="entry name" value="METHYLMALONYL-COA EPIMERASE"/>
    <property type="match status" value="1"/>
</dbReference>
<dbReference type="Pfam" id="PF13669">
    <property type="entry name" value="Glyoxalase_4"/>
    <property type="match status" value="1"/>
</dbReference>
<dbReference type="SUPFAM" id="SSF54593">
    <property type="entry name" value="Glyoxalase/Bleomycin resistance protein/Dihydroxybiphenyl dioxygenase"/>
    <property type="match status" value="1"/>
</dbReference>
<reference evidence="4 5" key="1">
    <citation type="submission" date="2019-06" db="EMBL/GenBank/DDBJ databases">
        <title>Sequencing the genomes of 1000 actinobacteria strains.</title>
        <authorList>
            <person name="Klenk H.-P."/>
        </authorList>
    </citation>
    <scope>NUCLEOTIDE SEQUENCE [LARGE SCALE GENOMIC DNA]</scope>
    <source>
        <strain evidence="4 5">DSM 17305</strain>
    </source>
</reference>
<dbReference type="InterPro" id="IPR051785">
    <property type="entry name" value="MMCE/EMCE_epimerase"/>
</dbReference>
<dbReference type="AlphaFoldDB" id="A0A542EMY5"/>
<dbReference type="Proteomes" id="UP000316298">
    <property type="component" value="Unassembled WGS sequence"/>
</dbReference>
<evidence type="ECO:0000256" key="2">
    <source>
        <dbReference type="ARBA" id="ARBA00022723"/>
    </source>
</evidence>
<dbReference type="PROSITE" id="PS51819">
    <property type="entry name" value="VOC"/>
    <property type="match status" value="1"/>
</dbReference>